<dbReference type="PANTHER" id="PTHR31956:SF1">
    <property type="entry name" value="NON-SPECIFIC PHOSPHOLIPASE C1"/>
    <property type="match status" value="1"/>
</dbReference>
<keyword evidence="2" id="KW-0378">Hydrolase</keyword>
<evidence type="ECO:0000256" key="3">
    <source>
        <dbReference type="SAM" id="MobiDB-lite"/>
    </source>
</evidence>
<sequence length="543" mass="61095">MVEQRAAMKTRWEVVILLLLLLDPLNVSAKKHREIKGPIKTVVVLVMENRSFDHMLGWLKRLNPEIDGLTGKECNPTNTSDPSAKQVFVTDNAEFVDPDPGHSFQAIREQVFGKNDTSAVPPPMNGFVQQAISMEYETGFPERVMSGFRPEVVPVSTALAMEYAVFDKWFAAAPTSTQPNRLYIHSATSHGAMSNVRADLVAGFPQKPIFESISDAGLTWGVYYQNIPATLFFSDLRKLKNILKFKDYSLFFKLHAKMGLLPNYAVIEQRYFDLNLLPANDDHPSHDVAEGQKLIKEVYETLRASPQWKDMLFLITYDEHGGFFDHVPTPVTNVPNPDGLVGPEPYYFAFDRLGVRVPTIAISPWINKGSVVHKPDGPTPDSHYEHSSIAATVKKIFGLEGFLSRRDAWAGTFEHIVNQRSEPRDDCPMDLPNPPWSLRHVPADESRKLTEFQQELVQLASQLNGDHVLKEYPNLGKTMTVKEANDYVNNAVARFFKEGEEQLKAGVNESTILQLKSLRQSFEDSPLTGRSESFSRSSLLQSS</sequence>
<evidence type="ECO:0000256" key="4">
    <source>
        <dbReference type="SAM" id="SignalP"/>
    </source>
</evidence>
<evidence type="ECO:0000256" key="1">
    <source>
        <dbReference type="ARBA" id="ARBA00009717"/>
    </source>
</evidence>
<reference evidence="5" key="1">
    <citation type="submission" date="2016-03" db="EMBL/GenBank/DDBJ databases">
        <title>Mechanisms controlling the formation of the plant cell surface in tip-growing cells are functionally conserved among land plants.</title>
        <authorList>
            <person name="Honkanen S."/>
            <person name="Jones V.A."/>
            <person name="Morieri G."/>
            <person name="Champion C."/>
            <person name="Hetherington A.J."/>
            <person name="Kelly S."/>
            <person name="Saint-Marcoux D."/>
            <person name="Proust H."/>
            <person name="Prescott H."/>
            <person name="Dolan L."/>
        </authorList>
    </citation>
    <scope>NUCLEOTIDE SEQUENCE [LARGE SCALE GENOMIC DNA]</scope>
    <source>
        <tissue evidence="5">Whole gametophyte</tissue>
    </source>
</reference>
<comment type="caution">
    <text evidence="5">The sequence shown here is derived from an EMBL/GenBank/DDBJ whole genome shotgun (WGS) entry which is preliminary data.</text>
</comment>
<comment type="similarity">
    <text evidence="1">Belongs to the bacterial phospholipase C family.</text>
</comment>
<feature type="signal peptide" evidence="4">
    <location>
        <begin position="1"/>
        <end position="29"/>
    </location>
</feature>
<dbReference type="AlphaFoldDB" id="A0A176VXB4"/>
<dbReference type="GO" id="GO:0042578">
    <property type="term" value="F:phosphoric ester hydrolase activity"/>
    <property type="evidence" value="ECO:0007669"/>
    <property type="project" value="UniProtKB-ARBA"/>
</dbReference>
<dbReference type="Gene3D" id="3.40.720.10">
    <property type="entry name" value="Alkaline Phosphatase, subunit A"/>
    <property type="match status" value="2"/>
</dbReference>
<keyword evidence="4" id="KW-0732">Signal</keyword>
<dbReference type="InterPro" id="IPR017850">
    <property type="entry name" value="Alkaline_phosphatase_core_sf"/>
</dbReference>
<name>A0A176VXB4_MARPO</name>
<evidence type="ECO:0000313" key="6">
    <source>
        <dbReference type="Proteomes" id="UP000077202"/>
    </source>
</evidence>
<accession>A0A176VXB4</accession>
<dbReference type="EMBL" id="LVLJ01002337">
    <property type="protein sequence ID" value="OAE25459.1"/>
    <property type="molecule type" value="Genomic_DNA"/>
</dbReference>
<organism evidence="5 6">
    <name type="scientific">Marchantia polymorpha subsp. ruderalis</name>
    <dbReference type="NCBI Taxonomy" id="1480154"/>
    <lineage>
        <taxon>Eukaryota</taxon>
        <taxon>Viridiplantae</taxon>
        <taxon>Streptophyta</taxon>
        <taxon>Embryophyta</taxon>
        <taxon>Marchantiophyta</taxon>
        <taxon>Marchantiopsida</taxon>
        <taxon>Marchantiidae</taxon>
        <taxon>Marchantiales</taxon>
        <taxon>Marchantiaceae</taxon>
        <taxon>Marchantia</taxon>
    </lineage>
</organism>
<evidence type="ECO:0000256" key="2">
    <source>
        <dbReference type="ARBA" id="ARBA00022801"/>
    </source>
</evidence>
<evidence type="ECO:0000313" key="5">
    <source>
        <dbReference type="EMBL" id="OAE25459.1"/>
    </source>
</evidence>
<dbReference type="Proteomes" id="UP000077202">
    <property type="component" value="Unassembled WGS sequence"/>
</dbReference>
<dbReference type="Pfam" id="PF04185">
    <property type="entry name" value="Phosphoesterase"/>
    <property type="match status" value="1"/>
</dbReference>
<proteinExistence type="inferred from homology"/>
<dbReference type="InterPro" id="IPR007312">
    <property type="entry name" value="Phosphoesterase"/>
</dbReference>
<gene>
    <name evidence="5" type="ORF">AXG93_458s1040</name>
</gene>
<keyword evidence="6" id="KW-1185">Reference proteome</keyword>
<protein>
    <submittedName>
        <fullName evidence="5">Uncharacterized protein</fullName>
    </submittedName>
</protein>
<feature type="chain" id="PRO_5008052166" evidence="4">
    <location>
        <begin position="30"/>
        <end position="543"/>
    </location>
</feature>
<dbReference type="GO" id="GO:0009395">
    <property type="term" value="P:phospholipid catabolic process"/>
    <property type="evidence" value="ECO:0007669"/>
    <property type="project" value="TreeGrafter"/>
</dbReference>
<dbReference type="PANTHER" id="PTHR31956">
    <property type="entry name" value="NON-SPECIFIC PHOSPHOLIPASE C4-RELATED"/>
    <property type="match status" value="1"/>
</dbReference>
<dbReference type="FunFam" id="3.40.720.10:FF:000011">
    <property type="entry name" value="Non-specific phospholipase C1"/>
    <property type="match status" value="1"/>
</dbReference>
<feature type="region of interest" description="Disordered" evidence="3">
    <location>
        <begin position="524"/>
        <end position="543"/>
    </location>
</feature>
<feature type="compositionally biased region" description="Low complexity" evidence="3">
    <location>
        <begin position="530"/>
        <end position="543"/>
    </location>
</feature>